<organism evidence="4 5">
    <name type="scientific">Streptomyces changanensis</name>
    <dbReference type="NCBI Taxonomy" id="2964669"/>
    <lineage>
        <taxon>Bacteria</taxon>
        <taxon>Bacillati</taxon>
        <taxon>Actinomycetota</taxon>
        <taxon>Actinomycetes</taxon>
        <taxon>Kitasatosporales</taxon>
        <taxon>Streptomycetaceae</taxon>
        <taxon>Streptomyces</taxon>
    </lineage>
</organism>
<feature type="chain" id="PRO_5045897011" evidence="3">
    <location>
        <begin position="29"/>
        <end position="321"/>
    </location>
</feature>
<keyword evidence="2" id="KW-0472">Membrane</keyword>
<keyword evidence="2" id="KW-0812">Transmembrane</keyword>
<keyword evidence="3" id="KW-0732">Signal</keyword>
<keyword evidence="5" id="KW-1185">Reference proteome</keyword>
<feature type="compositionally biased region" description="Low complexity" evidence="1">
    <location>
        <begin position="267"/>
        <end position="287"/>
    </location>
</feature>
<evidence type="ECO:0000256" key="2">
    <source>
        <dbReference type="SAM" id="Phobius"/>
    </source>
</evidence>
<gene>
    <name evidence="4" type="ORF">NRO40_06485</name>
</gene>
<reference evidence="4" key="1">
    <citation type="submission" date="2022-08" db="EMBL/GenBank/DDBJ databases">
        <title>Streptomyces changanensis sp. nov., an actinomycete isolated from soil.</title>
        <authorList>
            <person name="Wu H."/>
            <person name="Han L."/>
        </authorList>
    </citation>
    <scope>NUCLEOTIDE SEQUENCE</scope>
    <source>
        <strain evidence="4">HL-66</strain>
    </source>
</reference>
<accession>A0ABY5N1U6</accession>
<name>A0ABY5N1U6_9ACTN</name>
<feature type="transmembrane region" description="Helical" evidence="2">
    <location>
        <begin position="292"/>
        <end position="312"/>
    </location>
</feature>
<evidence type="ECO:0000313" key="4">
    <source>
        <dbReference type="EMBL" id="UUS30512.1"/>
    </source>
</evidence>
<protein>
    <submittedName>
        <fullName evidence="4">Uncharacterized protein</fullName>
    </submittedName>
</protein>
<dbReference type="RefSeq" id="WP_257375347.1">
    <property type="nucleotide sequence ID" value="NZ_CP102332.1"/>
</dbReference>
<dbReference type="Proteomes" id="UP001060150">
    <property type="component" value="Chromosome"/>
</dbReference>
<proteinExistence type="predicted"/>
<keyword evidence="2" id="KW-1133">Transmembrane helix</keyword>
<evidence type="ECO:0000313" key="5">
    <source>
        <dbReference type="Proteomes" id="UP001060150"/>
    </source>
</evidence>
<feature type="region of interest" description="Disordered" evidence="1">
    <location>
        <begin position="216"/>
        <end position="287"/>
    </location>
</feature>
<sequence length="321" mass="31951">MTRPHARPTAAVLAATALLALAAPTATAAPLPADPAPGPREAAAAPATLDTLARFFGRERGRGGAVARGDATDRPRIEGRAVAVHVLSPEFVAGRAGAPVARVEFHAARAVAADGREASVWSVRQGGGWRVVNIATGDDEIHFVERGARVLPGGTVFREPQIDAWYVHGGGRVLPLDEDAVRAVGAGGTTLAAYRARVAAAYGDKLPGSAYARAGKAGGYGPTSPEGTISHTDTAAPDARTAPDARPDTGPVRAAPVPAGSSGHGGSPVTAPGAPPVAGAAATGSAEAATGLPGTAAAAAGAALLAAALVAVRPRLRRRER</sequence>
<dbReference type="EMBL" id="CP102332">
    <property type="protein sequence ID" value="UUS30512.1"/>
    <property type="molecule type" value="Genomic_DNA"/>
</dbReference>
<feature type="signal peptide" evidence="3">
    <location>
        <begin position="1"/>
        <end position="28"/>
    </location>
</feature>
<evidence type="ECO:0000256" key="1">
    <source>
        <dbReference type="SAM" id="MobiDB-lite"/>
    </source>
</evidence>
<evidence type="ECO:0000256" key="3">
    <source>
        <dbReference type="SAM" id="SignalP"/>
    </source>
</evidence>